<dbReference type="NCBIfam" id="NF033664">
    <property type="entry name" value="PACE_transport"/>
    <property type="match status" value="1"/>
</dbReference>
<proteinExistence type="predicted"/>
<feature type="transmembrane region" description="Helical" evidence="1">
    <location>
        <begin position="104"/>
        <end position="126"/>
    </location>
</feature>
<sequence>MSTLERIFHALLFEVLAVSLSILGLIIFTDHDPQILSGTMIVIASMAMAWNFFFNWLFDLFFTGDKNKRTMKLRLFHVIIFELGLLVLTVPVMAYILTISIVDAFMMDIMVTVFITIYAFIFNWVYDNVRAVIIRRKSIPVTVSIH</sequence>
<keyword evidence="1" id="KW-0472">Membrane</keyword>
<dbReference type="AlphaFoldDB" id="A0A5J6WMU4"/>
<organism evidence="3 4">
    <name type="scientific">Moritella marina ATCC 15381</name>
    <dbReference type="NCBI Taxonomy" id="1202962"/>
    <lineage>
        <taxon>Bacteria</taxon>
        <taxon>Pseudomonadati</taxon>
        <taxon>Pseudomonadota</taxon>
        <taxon>Gammaproteobacteria</taxon>
        <taxon>Alteromonadales</taxon>
        <taxon>Moritellaceae</taxon>
        <taxon>Moritella</taxon>
    </lineage>
</organism>
<dbReference type="Pfam" id="PF05232">
    <property type="entry name" value="BTP"/>
    <property type="match status" value="2"/>
</dbReference>
<feature type="transmembrane region" description="Helical" evidence="1">
    <location>
        <begin position="35"/>
        <end position="54"/>
    </location>
</feature>
<protein>
    <submittedName>
        <fullName evidence="3">PACE efflux transporter</fullName>
    </submittedName>
</protein>
<dbReference type="RefSeq" id="WP_019439616.1">
    <property type="nucleotide sequence ID" value="NZ_ALOE01000002.1"/>
</dbReference>
<dbReference type="Proteomes" id="UP000327424">
    <property type="component" value="Chromosome"/>
</dbReference>
<dbReference type="KEGG" id="mmaa:FR932_13400"/>
<feature type="transmembrane region" description="Helical" evidence="1">
    <location>
        <begin position="7"/>
        <end position="29"/>
    </location>
</feature>
<feature type="domain" description="Chlorhexidine efflux transporter" evidence="2">
    <location>
        <begin position="1"/>
        <end position="62"/>
    </location>
</feature>
<name>A0A5J6WMU4_MORMI</name>
<dbReference type="InterPro" id="IPR058208">
    <property type="entry name" value="PACE"/>
</dbReference>
<evidence type="ECO:0000313" key="3">
    <source>
        <dbReference type="EMBL" id="QFI38774.1"/>
    </source>
</evidence>
<evidence type="ECO:0000259" key="2">
    <source>
        <dbReference type="Pfam" id="PF05232"/>
    </source>
</evidence>
<evidence type="ECO:0000256" key="1">
    <source>
        <dbReference type="SAM" id="Phobius"/>
    </source>
</evidence>
<accession>A0A5J6WMU4</accession>
<feature type="domain" description="Chlorhexidine efflux transporter" evidence="2">
    <location>
        <begin position="69"/>
        <end position="131"/>
    </location>
</feature>
<dbReference type="EMBL" id="CP044399">
    <property type="protein sequence ID" value="QFI38774.1"/>
    <property type="molecule type" value="Genomic_DNA"/>
</dbReference>
<keyword evidence="4" id="KW-1185">Reference proteome</keyword>
<gene>
    <name evidence="3" type="ORF">FR932_13400</name>
</gene>
<feature type="transmembrane region" description="Helical" evidence="1">
    <location>
        <begin position="75"/>
        <end position="98"/>
    </location>
</feature>
<reference evidence="3 4" key="1">
    <citation type="submission" date="2019-09" db="EMBL/GenBank/DDBJ databases">
        <title>Hybrid Assembly of the complete Genome of the Deep-Sea Bacterium Moritella marina from long Nanopore and Illumina reads.</title>
        <authorList>
            <person name="Magin S."/>
            <person name="Georgoulis A."/>
            <person name="Papadimitriou K."/>
            <person name="Iliakis G."/>
            <person name="Vorgias C.E."/>
        </authorList>
    </citation>
    <scope>NUCLEOTIDE SEQUENCE [LARGE SCALE GENOMIC DNA]</scope>
    <source>
        <strain evidence="3 4">MP-1</strain>
    </source>
</reference>
<evidence type="ECO:0000313" key="4">
    <source>
        <dbReference type="Proteomes" id="UP000327424"/>
    </source>
</evidence>
<dbReference type="OrthoDB" id="1631120at2"/>
<keyword evidence="1" id="KW-1133">Transmembrane helix</keyword>
<keyword evidence="1" id="KW-0812">Transmembrane</keyword>
<dbReference type="InterPro" id="IPR007896">
    <property type="entry name" value="BTP_bacteria"/>
</dbReference>